<name>A0ABY5HFJ9_9GAMM</name>
<dbReference type="Proteomes" id="UP001058461">
    <property type="component" value="Chromosome"/>
</dbReference>
<organism evidence="1 2">
    <name type="scientific">Marinobacterium rhizophilum</name>
    <dbReference type="NCBI Taxonomy" id="420402"/>
    <lineage>
        <taxon>Bacteria</taxon>
        <taxon>Pseudomonadati</taxon>
        <taxon>Pseudomonadota</taxon>
        <taxon>Gammaproteobacteria</taxon>
        <taxon>Oceanospirillales</taxon>
        <taxon>Oceanospirillaceae</taxon>
        <taxon>Marinobacterium</taxon>
    </lineage>
</organism>
<protein>
    <submittedName>
        <fullName evidence="1">Uncharacterized protein</fullName>
    </submittedName>
</protein>
<keyword evidence="2" id="KW-1185">Reference proteome</keyword>
<evidence type="ECO:0000313" key="2">
    <source>
        <dbReference type="Proteomes" id="UP001058461"/>
    </source>
</evidence>
<dbReference type="EMBL" id="CP073347">
    <property type="protein sequence ID" value="UTW10353.1"/>
    <property type="molecule type" value="Genomic_DNA"/>
</dbReference>
<dbReference type="RefSeq" id="WP_255852390.1">
    <property type="nucleotide sequence ID" value="NZ_CP073347.1"/>
</dbReference>
<accession>A0ABY5HFJ9</accession>
<evidence type="ECO:0000313" key="1">
    <source>
        <dbReference type="EMBL" id="UTW10353.1"/>
    </source>
</evidence>
<gene>
    <name evidence="1" type="ORF">KDW95_13695</name>
</gene>
<sequence>MRIRAALLYPRLRLPAFARQVMDVWLLGASGNVPSEDPILEELVQEGEVSR</sequence>
<reference evidence="1" key="1">
    <citation type="submission" date="2021-04" db="EMBL/GenBank/DDBJ databases">
        <title>Oceanospirillales bacteria with DddD are important DMSP degraders in coastal seawater.</title>
        <authorList>
            <person name="Liu J."/>
        </authorList>
    </citation>
    <scope>NUCLEOTIDE SEQUENCE</scope>
    <source>
        <strain evidence="1">D13-1</strain>
    </source>
</reference>
<proteinExistence type="predicted"/>